<dbReference type="GeneID" id="74944070"/>
<gene>
    <name evidence="1" type="ORF">N0B31_16570</name>
</gene>
<organism evidence="1 2">
    <name type="scientific">Salinirubellus salinus</name>
    <dbReference type="NCBI Taxonomy" id="1364945"/>
    <lineage>
        <taxon>Archaea</taxon>
        <taxon>Methanobacteriati</taxon>
        <taxon>Methanobacteriota</taxon>
        <taxon>Stenosarchaea group</taxon>
        <taxon>Halobacteria</taxon>
        <taxon>Halobacteriales</taxon>
        <taxon>Natronomonadaceae</taxon>
        <taxon>Salinirubellus</taxon>
    </lineage>
</organism>
<dbReference type="InterPro" id="IPR009959">
    <property type="entry name" value="Cyclase_SnoaL-like"/>
</dbReference>
<reference evidence="1" key="1">
    <citation type="submission" date="2022-09" db="EMBL/GenBank/DDBJ databases">
        <title>Diverse halophilic archaea isolated from saline environments.</title>
        <authorList>
            <person name="Cui H.-L."/>
        </authorList>
    </citation>
    <scope>NUCLEOTIDE SEQUENCE</scope>
    <source>
        <strain evidence="1">ZS-35-S2</strain>
    </source>
</reference>
<dbReference type="InterPro" id="IPR032710">
    <property type="entry name" value="NTF2-like_dom_sf"/>
</dbReference>
<dbReference type="EMBL" id="CP104003">
    <property type="protein sequence ID" value="UWM53739.1"/>
    <property type="molecule type" value="Genomic_DNA"/>
</dbReference>
<name>A0A9E7R1Y9_9EURY</name>
<dbReference type="PANTHER" id="PTHR38436:SF1">
    <property type="entry name" value="ESTER CYCLASE"/>
    <property type="match status" value="1"/>
</dbReference>
<sequence length="174" mass="19401">MATKMPATEELIEYEERFIDEVWNGRNLDLIDEMVAEDYVGHWFAAGEGGEDVDREGLREFIAEVHEGFSDYHMEPEFMIGQDDMIAVGFTSGGTHDGEFMGIPATGKSGETPGIFVHRIEDGEAVEAWATWDSLGLLQQVGVVPEQFTLTAFLETAANLAKQDVLKLARRDRD</sequence>
<protein>
    <submittedName>
        <fullName evidence="1">Ester cyclase</fullName>
    </submittedName>
</protein>
<dbReference type="Proteomes" id="UP001057580">
    <property type="component" value="Chromosome"/>
</dbReference>
<keyword evidence="2" id="KW-1185">Reference proteome</keyword>
<dbReference type="GO" id="GO:0030638">
    <property type="term" value="P:polyketide metabolic process"/>
    <property type="evidence" value="ECO:0007669"/>
    <property type="project" value="InterPro"/>
</dbReference>
<evidence type="ECO:0000313" key="2">
    <source>
        <dbReference type="Proteomes" id="UP001057580"/>
    </source>
</evidence>
<proteinExistence type="predicted"/>
<dbReference type="KEGG" id="ssai:N0B31_16570"/>
<dbReference type="SUPFAM" id="SSF54427">
    <property type="entry name" value="NTF2-like"/>
    <property type="match status" value="1"/>
</dbReference>
<dbReference type="Gene3D" id="3.10.450.50">
    <property type="match status" value="1"/>
</dbReference>
<dbReference type="Pfam" id="PF07366">
    <property type="entry name" value="SnoaL"/>
    <property type="match status" value="1"/>
</dbReference>
<accession>A0A9E7R1Y9</accession>
<evidence type="ECO:0000313" key="1">
    <source>
        <dbReference type="EMBL" id="UWM53739.1"/>
    </source>
</evidence>
<dbReference type="AlphaFoldDB" id="A0A9E7R1Y9"/>
<dbReference type="PANTHER" id="PTHR38436">
    <property type="entry name" value="POLYKETIDE CYCLASE SNOAL-LIKE DOMAIN"/>
    <property type="match status" value="1"/>
</dbReference>
<dbReference type="RefSeq" id="WP_260592733.1">
    <property type="nucleotide sequence ID" value="NZ_CP104003.1"/>
</dbReference>